<dbReference type="STRING" id="1182545.A0A072Q4C0"/>
<evidence type="ECO:0000313" key="6">
    <source>
        <dbReference type="Proteomes" id="UP000027920"/>
    </source>
</evidence>
<evidence type="ECO:0000313" key="5">
    <source>
        <dbReference type="EMBL" id="KEF62750.1"/>
    </source>
</evidence>
<dbReference type="Gene3D" id="3.40.50.720">
    <property type="entry name" value="NAD(P)-binding Rossmann-like Domain"/>
    <property type="match status" value="1"/>
</dbReference>
<keyword evidence="3" id="KW-0560">Oxidoreductase</keyword>
<dbReference type="SUPFAM" id="SSF51735">
    <property type="entry name" value="NAD(P)-binding Rossmann-fold domains"/>
    <property type="match status" value="1"/>
</dbReference>
<dbReference type="OrthoDB" id="191139at2759"/>
<dbReference type="PANTHER" id="PTHR24320:SF282">
    <property type="entry name" value="WW DOMAIN-CONTAINING OXIDOREDUCTASE"/>
    <property type="match status" value="1"/>
</dbReference>
<evidence type="ECO:0000256" key="3">
    <source>
        <dbReference type="ARBA" id="ARBA00023002"/>
    </source>
</evidence>
<proteinExistence type="inferred from homology"/>
<keyword evidence="2" id="KW-0521">NADP</keyword>
<dbReference type="EMBL" id="AMGV01000001">
    <property type="protein sequence ID" value="KEF62750.1"/>
    <property type="molecule type" value="Genomic_DNA"/>
</dbReference>
<accession>A0A072Q4C0</accession>
<dbReference type="PRINTS" id="PR00080">
    <property type="entry name" value="SDRFAMILY"/>
</dbReference>
<evidence type="ECO:0000256" key="2">
    <source>
        <dbReference type="ARBA" id="ARBA00022857"/>
    </source>
</evidence>
<evidence type="ECO:0008006" key="7">
    <source>
        <dbReference type="Google" id="ProtNLM"/>
    </source>
</evidence>
<dbReference type="InterPro" id="IPR036291">
    <property type="entry name" value="NAD(P)-bd_dom_sf"/>
</dbReference>
<dbReference type="PANTHER" id="PTHR24320">
    <property type="entry name" value="RETINOL DEHYDROGENASE"/>
    <property type="match status" value="1"/>
</dbReference>
<comment type="caution">
    <text evidence="5">The sequence shown here is derived from an EMBL/GenBank/DDBJ whole genome shotgun (WGS) entry which is preliminary data.</text>
</comment>
<dbReference type="GeneID" id="25275674"/>
<comment type="similarity">
    <text evidence="1 4">Belongs to the short-chain dehydrogenases/reductases (SDR) family.</text>
</comment>
<dbReference type="HOGENOM" id="CLU_010194_44_6_1"/>
<evidence type="ECO:0000256" key="4">
    <source>
        <dbReference type="RuleBase" id="RU000363"/>
    </source>
</evidence>
<keyword evidence="6" id="KW-1185">Reference proteome</keyword>
<dbReference type="Pfam" id="PF00106">
    <property type="entry name" value="adh_short"/>
    <property type="match status" value="1"/>
</dbReference>
<sequence length="321" mass="35085">MPKAGSMINPVSDVWKYDPSKHIPNLAGKVIIITGGNSGTGKASAIELAKHNPKCIFLSARSRAKFDDALQSVKMVAPNANVEFLELDLASFASVNQAAEAVKASTDRLDILINNAGIMGMPPGLSKEGYELHFGTNHMGPALLTKLLLPLLLRTAEEPDADVRIVNLSSMGHTNTPKGGIVFEGLKTQLSDHHSFVRYGQSKLANILHARELARRYPSILSVSVHPGRVATQLLDDMYSRRTIVGTLMQVYDKVANPLTPEQGAFTQLWAATWPKKEDIVNGAYYEPFGKLAHGTKDARNLNLADKLWVWQEAEFGKYGV</sequence>
<reference evidence="5 6" key="1">
    <citation type="submission" date="2013-03" db="EMBL/GenBank/DDBJ databases">
        <title>The Genome Sequence of Exophiala aquamarina CBS 119918.</title>
        <authorList>
            <consortium name="The Broad Institute Genomics Platform"/>
            <person name="Cuomo C."/>
            <person name="de Hoog S."/>
            <person name="Gorbushina A."/>
            <person name="Walker B."/>
            <person name="Young S.K."/>
            <person name="Zeng Q."/>
            <person name="Gargeya S."/>
            <person name="Fitzgerald M."/>
            <person name="Haas B."/>
            <person name="Abouelleil A."/>
            <person name="Allen A.W."/>
            <person name="Alvarado L."/>
            <person name="Arachchi H.M."/>
            <person name="Berlin A.M."/>
            <person name="Chapman S.B."/>
            <person name="Gainer-Dewar J."/>
            <person name="Goldberg J."/>
            <person name="Griggs A."/>
            <person name="Gujja S."/>
            <person name="Hansen M."/>
            <person name="Howarth C."/>
            <person name="Imamovic A."/>
            <person name="Ireland A."/>
            <person name="Larimer J."/>
            <person name="McCowan C."/>
            <person name="Murphy C."/>
            <person name="Pearson M."/>
            <person name="Poon T.W."/>
            <person name="Priest M."/>
            <person name="Roberts A."/>
            <person name="Saif S."/>
            <person name="Shea T."/>
            <person name="Sisk P."/>
            <person name="Sykes S."/>
            <person name="Wortman J."/>
            <person name="Nusbaum C."/>
            <person name="Birren B."/>
        </authorList>
    </citation>
    <scope>NUCLEOTIDE SEQUENCE [LARGE SCALE GENOMIC DNA]</scope>
    <source>
        <strain evidence="5 6">CBS 119918</strain>
    </source>
</reference>
<protein>
    <recommendedName>
        <fullName evidence="7">Oxidoreductase</fullName>
    </recommendedName>
</protein>
<organism evidence="5 6">
    <name type="scientific">Exophiala aquamarina CBS 119918</name>
    <dbReference type="NCBI Taxonomy" id="1182545"/>
    <lineage>
        <taxon>Eukaryota</taxon>
        <taxon>Fungi</taxon>
        <taxon>Dikarya</taxon>
        <taxon>Ascomycota</taxon>
        <taxon>Pezizomycotina</taxon>
        <taxon>Eurotiomycetes</taxon>
        <taxon>Chaetothyriomycetidae</taxon>
        <taxon>Chaetothyriales</taxon>
        <taxon>Herpotrichiellaceae</taxon>
        <taxon>Exophiala</taxon>
    </lineage>
</organism>
<dbReference type="InterPro" id="IPR002347">
    <property type="entry name" value="SDR_fam"/>
</dbReference>
<dbReference type="RefSeq" id="XP_013265340.1">
    <property type="nucleotide sequence ID" value="XM_013409886.1"/>
</dbReference>
<dbReference type="GO" id="GO:0016491">
    <property type="term" value="F:oxidoreductase activity"/>
    <property type="evidence" value="ECO:0007669"/>
    <property type="project" value="UniProtKB-KW"/>
</dbReference>
<name>A0A072Q4C0_9EURO</name>
<evidence type="ECO:0000256" key="1">
    <source>
        <dbReference type="ARBA" id="ARBA00006484"/>
    </source>
</evidence>
<dbReference type="Proteomes" id="UP000027920">
    <property type="component" value="Unassembled WGS sequence"/>
</dbReference>
<dbReference type="AlphaFoldDB" id="A0A072Q4C0"/>
<gene>
    <name evidence="5" type="ORF">A1O9_00723</name>
</gene>
<dbReference type="VEuPathDB" id="FungiDB:A1O9_00723"/>
<dbReference type="PRINTS" id="PR00081">
    <property type="entry name" value="GDHRDH"/>
</dbReference>